<evidence type="ECO:0000313" key="2">
    <source>
        <dbReference type="EMBL" id="SFQ41942.1"/>
    </source>
</evidence>
<feature type="compositionally biased region" description="Polar residues" evidence="1">
    <location>
        <begin position="95"/>
        <end position="110"/>
    </location>
</feature>
<feature type="region of interest" description="Disordered" evidence="1">
    <location>
        <begin position="1"/>
        <end position="128"/>
    </location>
</feature>
<organism evidence="2 3">
    <name type="scientific">Hymenobacter arizonensis</name>
    <name type="common">Siccationidurans arizonensis</name>
    <dbReference type="NCBI Taxonomy" id="1227077"/>
    <lineage>
        <taxon>Bacteria</taxon>
        <taxon>Pseudomonadati</taxon>
        <taxon>Bacteroidota</taxon>
        <taxon>Cytophagia</taxon>
        <taxon>Cytophagales</taxon>
        <taxon>Hymenobacteraceae</taxon>
        <taxon>Hymenobacter</taxon>
    </lineage>
</organism>
<sequence length="128" mass="13299">MLETRVKTLSAFPSDATAMSKNEQNDSSEHKNDPGSPMGPDALNAPSAKNPPASVEAGVLGSKSTITQNANQNHITVSGNQVKGNQPGGNLNDIIHSQVNKPRSNPQGNAPMSVDRDNSKKGPGSKAD</sequence>
<proteinExistence type="predicted"/>
<dbReference type="EMBL" id="FOXS01000002">
    <property type="protein sequence ID" value="SFQ41942.1"/>
    <property type="molecule type" value="Genomic_DNA"/>
</dbReference>
<feature type="compositionally biased region" description="Polar residues" evidence="1">
    <location>
        <begin position="62"/>
        <end position="84"/>
    </location>
</feature>
<dbReference type="Proteomes" id="UP000199029">
    <property type="component" value="Unassembled WGS sequence"/>
</dbReference>
<protein>
    <submittedName>
        <fullName evidence="2">Uncharacterized protein</fullName>
    </submittedName>
</protein>
<reference evidence="3" key="1">
    <citation type="submission" date="2016-10" db="EMBL/GenBank/DDBJ databases">
        <authorList>
            <person name="Varghese N."/>
            <person name="Submissions S."/>
        </authorList>
    </citation>
    <scope>NUCLEOTIDE SEQUENCE [LARGE SCALE GENOMIC DNA]</scope>
    <source>
        <strain evidence="3">OR362-8,ATCC BAA-1266,JCM 13504</strain>
    </source>
</reference>
<gene>
    <name evidence="2" type="ORF">SAMN04515668_2364</name>
</gene>
<name>A0A1I5YCK0_HYMAR</name>
<evidence type="ECO:0000313" key="3">
    <source>
        <dbReference type="Proteomes" id="UP000199029"/>
    </source>
</evidence>
<keyword evidence="3" id="KW-1185">Reference proteome</keyword>
<accession>A0A1I5YCK0</accession>
<feature type="compositionally biased region" description="Basic and acidic residues" evidence="1">
    <location>
        <begin position="23"/>
        <end position="33"/>
    </location>
</feature>
<dbReference type="AlphaFoldDB" id="A0A1I5YCK0"/>
<evidence type="ECO:0000256" key="1">
    <source>
        <dbReference type="SAM" id="MobiDB-lite"/>
    </source>
</evidence>